<dbReference type="AlphaFoldDB" id="A0A6J6VWJ7"/>
<gene>
    <name evidence="2" type="ORF">UFOPK2958_00188</name>
</gene>
<sequence>MSLVSRILSSTPSRVAVASLTALTLSAAAGTAAFADAPIPPPSPADLNAQIKLATTKATTATLGPQILTAAKSSYEQGPCVQNISSPGNRFTQCDFGSVSAAKTVVLLGDSQASMWLPAFDAAGKAHGFHVILLARLGCNSNPLVTLSFTGAVDPQCAVFRAASLNLIKTLHSPIVMFAQIHRFPLFAKQKPVPNTTWTSSMVSLFSSLKGAGAKSIAFLEPAPVDPVDAATCLSQHLSSSQKCTFSASVGFVNDARAADEKAATSSRVPIINTLSLFCTSSVTAPTTKCPAQVNGQLVYADRWHMSAQYAAYSWRALAALAKL</sequence>
<proteinExistence type="predicted"/>
<evidence type="ECO:0000313" key="2">
    <source>
        <dbReference type="EMBL" id="CAB4775864.1"/>
    </source>
</evidence>
<dbReference type="Pfam" id="PF19040">
    <property type="entry name" value="SGNH"/>
    <property type="match status" value="1"/>
</dbReference>
<dbReference type="EMBL" id="CAFAAB010000011">
    <property type="protein sequence ID" value="CAB4775864.1"/>
    <property type="molecule type" value="Genomic_DNA"/>
</dbReference>
<name>A0A6J6VWJ7_9ZZZZ</name>
<evidence type="ECO:0000259" key="1">
    <source>
        <dbReference type="Pfam" id="PF19040"/>
    </source>
</evidence>
<protein>
    <submittedName>
        <fullName evidence="2">Unannotated protein</fullName>
    </submittedName>
</protein>
<feature type="domain" description="SGNH" evidence="1">
    <location>
        <begin position="89"/>
        <end position="312"/>
    </location>
</feature>
<organism evidence="2">
    <name type="scientific">freshwater metagenome</name>
    <dbReference type="NCBI Taxonomy" id="449393"/>
    <lineage>
        <taxon>unclassified sequences</taxon>
        <taxon>metagenomes</taxon>
        <taxon>ecological metagenomes</taxon>
    </lineage>
</organism>
<accession>A0A6J6VWJ7</accession>
<dbReference type="InterPro" id="IPR043968">
    <property type="entry name" value="SGNH"/>
</dbReference>
<reference evidence="2" key="1">
    <citation type="submission" date="2020-05" db="EMBL/GenBank/DDBJ databases">
        <authorList>
            <person name="Chiriac C."/>
            <person name="Salcher M."/>
            <person name="Ghai R."/>
            <person name="Kavagutti S V."/>
        </authorList>
    </citation>
    <scope>NUCLEOTIDE SEQUENCE</scope>
</reference>